<dbReference type="AlphaFoldDB" id="S7V6P7"/>
<protein>
    <submittedName>
        <fullName evidence="1">Uncharacterized protein</fullName>
    </submittedName>
</protein>
<sequence length="101" mass="11980">MQENITFKDQEVIDLLTEKFYCLKIDAEDERTLTFMGRDYDPASVGDFHPLARMLGMEHGKLLFPTTVFYFPSTQTFQRFQGFQREKDLKRFIQEIENGMP</sequence>
<evidence type="ECO:0000313" key="1">
    <source>
        <dbReference type="EMBL" id="EPR65242.1"/>
    </source>
</evidence>
<gene>
    <name evidence="1" type="ORF">ADICYQ_5775</name>
</gene>
<dbReference type="Proteomes" id="UP000014974">
    <property type="component" value="Unassembled WGS sequence"/>
</dbReference>
<proteinExistence type="predicted"/>
<dbReference type="InterPro" id="IPR036249">
    <property type="entry name" value="Thioredoxin-like_sf"/>
</dbReference>
<dbReference type="Gene3D" id="3.40.30.10">
    <property type="entry name" value="Glutaredoxin"/>
    <property type="match status" value="1"/>
</dbReference>
<organism evidence="1 2">
    <name type="scientific">Cyclobacterium qasimii M12-11B</name>
    <dbReference type="NCBI Taxonomy" id="641524"/>
    <lineage>
        <taxon>Bacteria</taxon>
        <taxon>Pseudomonadati</taxon>
        <taxon>Bacteroidota</taxon>
        <taxon>Cytophagia</taxon>
        <taxon>Cytophagales</taxon>
        <taxon>Cyclobacteriaceae</taxon>
        <taxon>Cyclobacterium</taxon>
    </lineage>
</organism>
<dbReference type="eggNOG" id="COG1331">
    <property type="taxonomic scope" value="Bacteria"/>
</dbReference>
<name>S7V6P7_9BACT</name>
<dbReference type="SUPFAM" id="SSF52833">
    <property type="entry name" value="Thioredoxin-like"/>
    <property type="match status" value="1"/>
</dbReference>
<dbReference type="STRING" id="641524.ADICYQ_5775"/>
<accession>S7V6P7</accession>
<dbReference type="EMBL" id="ATNM01000197">
    <property type="protein sequence ID" value="EPR65242.1"/>
    <property type="molecule type" value="Genomic_DNA"/>
</dbReference>
<comment type="caution">
    <text evidence="1">The sequence shown here is derived from an EMBL/GenBank/DDBJ whole genome shotgun (WGS) entry which is preliminary data.</text>
</comment>
<reference evidence="1 2" key="1">
    <citation type="journal article" date="2013" name="Genome Announc.">
        <title>Draft Genome Sequence of Cyclobacterium qasimii Strain M12-11BT, Isolated from Arctic Marine Sediment.</title>
        <authorList>
            <person name="Shivaji S."/>
            <person name="Ara S."/>
            <person name="Singh A."/>
            <person name="Kumar Pinnaka A."/>
        </authorList>
    </citation>
    <scope>NUCLEOTIDE SEQUENCE [LARGE SCALE GENOMIC DNA]</scope>
    <source>
        <strain evidence="1 2">M12-11B</strain>
    </source>
</reference>
<evidence type="ECO:0000313" key="2">
    <source>
        <dbReference type="Proteomes" id="UP000014974"/>
    </source>
</evidence>